<evidence type="ECO:0000256" key="4">
    <source>
        <dbReference type="PIRNR" id="PIRNR001093"/>
    </source>
</evidence>
<dbReference type="EC" id="3.2.1.52" evidence="4"/>
<proteinExistence type="inferred from homology"/>
<dbReference type="Proteomes" id="UP001363151">
    <property type="component" value="Unassembled WGS sequence"/>
</dbReference>
<evidence type="ECO:0000256" key="5">
    <source>
        <dbReference type="SAM" id="SignalP"/>
    </source>
</evidence>
<reference evidence="7 8" key="1">
    <citation type="submission" date="2024-03" db="EMBL/GenBank/DDBJ databases">
        <title>Aureococcus anophagefferens CCMP1851 and Kratosvirus quantuckense: Draft genome of a second virus-susceptible host strain in the model system.</title>
        <authorList>
            <person name="Chase E."/>
            <person name="Truchon A.R."/>
            <person name="Schepens W."/>
            <person name="Wilhelm S.W."/>
        </authorList>
    </citation>
    <scope>NUCLEOTIDE SEQUENCE [LARGE SCALE GENOMIC DNA]</scope>
    <source>
        <strain evidence="7 8">CCMP1851</strain>
    </source>
</reference>
<dbReference type="PANTHER" id="PTHR22600">
    <property type="entry name" value="BETA-HEXOSAMINIDASE"/>
    <property type="match status" value="1"/>
</dbReference>
<protein>
    <recommendedName>
        <fullName evidence="4">Beta-hexosaminidase</fullName>
        <ecNumber evidence="4">3.2.1.52</ecNumber>
    </recommendedName>
</protein>
<dbReference type="PRINTS" id="PR00738">
    <property type="entry name" value="GLHYDRLASE20"/>
</dbReference>
<evidence type="ECO:0000313" key="7">
    <source>
        <dbReference type="EMBL" id="KAK7239332.1"/>
    </source>
</evidence>
<name>A0ABR1FVQ1_AURAN</name>
<feature type="domain" description="Glycoside hydrolase family 20 catalytic" evidence="6">
    <location>
        <begin position="166"/>
        <end position="531"/>
    </location>
</feature>
<keyword evidence="8" id="KW-1185">Reference proteome</keyword>
<keyword evidence="4" id="KW-0326">Glycosidase</keyword>
<feature type="signal peptide" evidence="5">
    <location>
        <begin position="1"/>
        <end position="17"/>
    </location>
</feature>
<feature type="chain" id="PRO_5046893549" description="Beta-hexosaminidase" evidence="5">
    <location>
        <begin position="18"/>
        <end position="568"/>
    </location>
</feature>
<sequence length="568" mass="59664">MMFAWAALVLALPLARAANTPLASGTSISGLWPKHGASAAGATALEVVEGFSFVAASPSPRLRRALDRYAGYVANQKTLWTHQTPGETLPLEKIVVRAPDDGAPPAYGDDETFELVIAPGAGSLRAASFAGALRGLEAFAQCTVRLGAKVVVNSTRTNVTGAAAKFAYRGVMVDSSRHFLPVPTLEAILDGMAASALNVLHWHLVDAQSFPWNASFEPALVRGAYRPDLAYQRADLERVVAYAGDRAIRVIPEIDVPGHSAAVAVGRPDLVVACGAADAGAAFDGSRASGALLDPLKEETYAFLGALFAELRGVFRDAAVHLGGDEVQFRCLNASADFRGRMVARGYDASCPAADPPKTGGNVCANGGPGFKKVVGDFVVRAQRLARAAGFEKLGGWQEIFDHYGGDDATTPTPPVAGLDPGTAIYAWLAPSWGWGNPASMAARGFDVVSTLGLYLGSDADHGDWRAFYDVHPRSSATRNASSRGYFNVTDPAEASRVLGAEACLWGERADGGDANLALWPRAAAAAEALYVGPDLGDDDAVLARLLRHRCRLVQRGIPAAPLQPGFC</sequence>
<dbReference type="Gene3D" id="3.30.379.10">
    <property type="entry name" value="Chitobiase/beta-hexosaminidase domain 2-like"/>
    <property type="match status" value="1"/>
</dbReference>
<gene>
    <name evidence="7" type="ORF">SO694_00025393</name>
</gene>
<evidence type="ECO:0000256" key="3">
    <source>
        <dbReference type="ARBA" id="ARBA00022801"/>
    </source>
</evidence>
<dbReference type="PIRSF" id="PIRSF001093">
    <property type="entry name" value="B-hxosamndse_ab_euk"/>
    <property type="match status" value="1"/>
</dbReference>
<comment type="caution">
    <text evidence="7">The sequence shown here is derived from an EMBL/GenBank/DDBJ whole genome shotgun (WGS) entry which is preliminary data.</text>
</comment>
<accession>A0ABR1FVQ1</accession>
<dbReference type="InterPro" id="IPR029018">
    <property type="entry name" value="Hex-like_dom2"/>
</dbReference>
<dbReference type="PANTHER" id="PTHR22600:SF21">
    <property type="entry name" value="BETA-HEXOSAMINIDASE A"/>
    <property type="match status" value="1"/>
</dbReference>
<keyword evidence="3 4" id="KW-0378">Hydrolase</keyword>
<keyword evidence="5" id="KW-0732">Signal</keyword>
<evidence type="ECO:0000259" key="6">
    <source>
        <dbReference type="Pfam" id="PF00728"/>
    </source>
</evidence>
<dbReference type="InterPro" id="IPR017853">
    <property type="entry name" value="GH"/>
</dbReference>
<organism evidence="7 8">
    <name type="scientific">Aureococcus anophagefferens</name>
    <name type="common">Harmful bloom alga</name>
    <dbReference type="NCBI Taxonomy" id="44056"/>
    <lineage>
        <taxon>Eukaryota</taxon>
        <taxon>Sar</taxon>
        <taxon>Stramenopiles</taxon>
        <taxon>Ochrophyta</taxon>
        <taxon>Pelagophyceae</taxon>
        <taxon>Pelagomonadales</taxon>
        <taxon>Pelagomonadaceae</taxon>
        <taxon>Aureococcus</taxon>
    </lineage>
</organism>
<evidence type="ECO:0000313" key="8">
    <source>
        <dbReference type="Proteomes" id="UP001363151"/>
    </source>
</evidence>
<dbReference type="EMBL" id="JBBJCI010000224">
    <property type="protein sequence ID" value="KAK7239332.1"/>
    <property type="molecule type" value="Genomic_DNA"/>
</dbReference>
<dbReference type="Pfam" id="PF00728">
    <property type="entry name" value="Glyco_hydro_20"/>
    <property type="match status" value="1"/>
</dbReference>
<dbReference type="SUPFAM" id="SSF55545">
    <property type="entry name" value="beta-N-acetylhexosaminidase-like domain"/>
    <property type="match status" value="1"/>
</dbReference>
<evidence type="ECO:0000256" key="2">
    <source>
        <dbReference type="ARBA" id="ARBA00006285"/>
    </source>
</evidence>
<dbReference type="Gene3D" id="3.20.20.80">
    <property type="entry name" value="Glycosidases"/>
    <property type="match status" value="1"/>
</dbReference>
<dbReference type="InterPro" id="IPR025705">
    <property type="entry name" value="Beta_hexosaminidase_sua/sub"/>
</dbReference>
<comment type="similarity">
    <text evidence="2 4">Belongs to the glycosyl hydrolase 20 family.</text>
</comment>
<comment type="catalytic activity">
    <reaction evidence="1 4">
        <text>Hydrolysis of terminal non-reducing N-acetyl-D-hexosamine residues in N-acetyl-beta-D-hexosaminides.</text>
        <dbReference type="EC" id="3.2.1.52"/>
    </reaction>
</comment>
<evidence type="ECO:0000256" key="1">
    <source>
        <dbReference type="ARBA" id="ARBA00001231"/>
    </source>
</evidence>
<dbReference type="InterPro" id="IPR015883">
    <property type="entry name" value="Glyco_hydro_20_cat"/>
</dbReference>
<dbReference type="SUPFAM" id="SSF51445">
    <property type="entry name" value="(Trans)glycosidases"/>
    <property type="match status" value="1"/>
</dbReference>